<dbReference type="HOGENOM" id="CLU_058393_1_0_2"/>
<dbReference type="PANTHER" id="PTHR24960">
    <property type="entry name" value="PHOTOSYSTEM I IRON-SULFUR CENTER-RELATED"/>
    <property type="match status" value="1"/>
</dbReference>
<dbReference type="KEGG" id="mhz:Metho_2448"/>
<dbReference type="PANTHER" id="PTHR24960:SF76">
    <property type="entry name" value="4FE-4S FERREDOXIN-TYPE DOMAIN-CONTAINING PROTEIN"/>
    <property type="match status" value="1"/>
</dbReference>
<dbReference type="PROSITE" id="PS51379">
    <property type="entry name" value="4FE4S_FER_2"/>
    <property type="match status" value="2"/>
</dbReference>
<dbReference type="STRING" id="867904.Metho_2448"/>
<dbReference type="InterPro" id="IPR017896">
    <property type="entry name" value="4Fe4S_Fe-S-bd"/>
</dbReference>
<dbReference type="SUPFAM" id="SSF54862">
    <property type="entry name" value="4Fe-4S ferredoxins"/>
    <property type="match status" value="1"/>
</dbReference>
<protein>
    <recommendedName>
        <fullName evidence="5">4Fe-4S ferredoxin-type domain-containing protein</fullName>
    </recommendedName>
</protein>
<name>L0L2Q8_METHD</name>
<sequence>MKIKVSIVQCDDYSKARDAIKEAIDLIGGLEGIIAPGNRVLLKPNVLAIKKPEAAVTTHPAIVSAMCELVKEAGGIPIVGDGSGITSSDSTATAKALRTSGIEEAASNCGAELINFETSGFVEVDVPGAKHFPRLHIAKEVTEADVIISLPKLKTHELTLYTGAVKNFFGAIPRKDRKAAHYLEDRDLFGDAVVDIYSFIKPHLAVMDGIIGMEGDGPSAGTPISAGVIMASYDCVALDVVASELIGFDPLQIPTNKAALSRGFGSGHPEVVGTPLEKVKINFKKPTGGTLALMPRFFRRTLRKQFTVKPFINTSICTLCKACVLNCSVDAIEEKAGSLKIKEEKCIQCYCCRELCPSHAVEIKKSLLVRIVTRGKK</sequence>
<evidence type="ECO:0000256" key="2">
    <source>
        <dbReference type="ARBA" id="ARBA00022723"/>
    </source>
</evidence>
<keyword evidence="3" id="KW-0408">Iron</keyword>
<evidence type="ECO:0000256" key="3">
    <source>
        <dbReference type="ARBA" id="ARBA00023004"/>
    </source>
</evidence>
<proteinExistence type="predicted"/>
<dbReference type="GO" id="GO:0016491">
    <property type="term" value="F:oxidoreductase activity"/>
    <property type="evidence" value="ECO:0007669"/>
    <property type="project" value="UniProtKB-ARBA"/>
</dbReference>
<gene>
    <name evidence="6" type="ordered locus">Metho_2448</name>
</gene>
<dbReference type="OrthoDB" id="2837at2157"/>
<dbReference type="RefSeq" id="WP_015325754.1">
    <property type="nucleotide sequence ID" value="NC_019977.1"/>
</dbReference>
<evidence type="ECO:0000256" key="1">
    <source>
        <dbReference type="ARBA" id="ARBA00022485"/>
    </source>
</evidence>
<reference evidence="7" key="1">
    <citation type="submission" date="2012-02" db="EMBL/GenBank/DDBJ databases">
        <title>Complete sequence of chromosome of Methanomethylovorans hollandica DSM 15978.</title>
        <authorList>
            <person name="Lucas S."/>
            <person name="Copeland A."/>
            <person name="Lapidus A."/>
            <person name="Glavina del Rio T."/>
            <person name="Dalin E."/>
            <person name="Tice H."/>
            <person name="Bruce D."/>
            <person name="Goodwin L."/>
            <person name="Pitluck S."/>
            <person name="Peters L."/>
            <person name="Mikhailova N."/>
            <person name="Held B."/>
            <person name="Kyrpides N."/>
            <person name="Mavromatis K."/>
            <person name="Ivanova N."/>
            <person name="Brettin T."/>
            <person name="Detter J.C."/>
            <person name="Han C."/>
            <person name="Larimer F."/>
            <person name="Land M."/>
            <person name="Hauser L."/>
            <person name="Markowitz V."/>
            <person name="Cheng J.-F."/>
            <person name="Hugenholtz P."/>
            <person name="Woyke T."/>
            <person name="Wu D."/>
            <person name="Spring S."/>
            <person name="Schroeder M."/>
            <person name="Brambilla E."/>
            <person name="Klenk H.-P."/>
            <person name="Eisen J.A."/>
        </authorList>
    </citation>
    <scope>NUCLEOTIDE SEQUENCE [LARGE SCALE GENOMIC DNA]</scope>
    <source>
        <strain evidence="7">DSM 15978 / NBRC 107637 / DMS1</strain>
    </source>
</reference>
<keyword evidence="7" id="KW-1185">Reference proteome</keyword>
<dbReference type="InterPro" id="IPR007160">
    <property type="entry name" value="DUF362"/>
</dbReference>
<dbReference type="GO" id="GO:0046872">
    <property type="term" value="F:metal ion binding"/>
    <property type="evidence" value="ECO:0007669"/>
    <property type="project" value="UniProtKB-KW"/>
</dbReference>
<dbReference type="Proteomes" id="UP000010866">
    <property type="component" value="Chromosome"/>
</dbReference>
<dbReference type="Gene3D" id="3.30.70.20">
    <property type="match status" value="1"/>
</dbReference>
<dbReference type="GO" id="GO:0051539">
    <property type="term" value="F:4 iron, 4 sulfur cluster binding"/>
    <property type="evidence" value="ECO:0007669"/>
    <property type="project" value="UniProtKB-KW"/>
</dbReference>
<dbReference type="GeneID" id="14408527"/>
<feature type="domain" description="4Fe-4S ferredoxin-type" evidence="5">
    <location>
        <begin position="337"/>
        <end position="366"/>
    </location>
</feature>
<dbReference type="PROSITE" id="PS00198">
    <property type="entry name" value="4FE4S_FER_1"/>
    <property type="match status" value="1"/>
</dbReference>
<evidence type="ECO:0000313" key="7">
    <source>
        <dbReference type="Proteomes" id="UP000010866"/>
    </source>
</evidence>
<dbReference type="Pfam" id="PF04015">
    <property type="entry name" value="DUF362"/>
    <property type="match status" value="1"/>
</dbReference>
<evidence type="ECO:0000256" key="4">
    <source>
        <dbReference type="ARBA" id="ARBA00023014"/>
    </source>
</evidence>
<feature type="domain" description="4Fe-4S ferredoxin-type" evidence="5">
    <location>
        <begin position="308"/>
        <end position="333"/>
    </location>
</feature>
<evidence type="ECO:0000313" key="6">
    <source>
        <dbReference type="EMBL" id="AGB50589.1"/>
    </source>
</evidence>
<dbReference type="InterPro" id="IPR050157">
    <property type="entry name" value="PSI_iron-sulfur_center"/>
</dbReference>
<keyword evidence="2" id="KW-0479">Metal-binding</keyword>
<keyword evidence="1" id="KW-0004">4Fe-4S</keyword>
<accession>L0L2Q8</accession>
<keyword evidence="4" id="KW-0411">Iron-sulfur</keyword>
<dbReference type="InterPro" id="IPR017900">
    <property type="entry name" value="4Fe4S_Fe_S_CS"/>
</dbReference>
<dbReference type="AlphaFoldDB" id="L0L2Q8"/>
<dbReference type="EMBL" id="CP003362">
    <property type="protein sequence ID" value="AGB50589.1"/>
    <property type="molecule type" value="Genomic_DNA"/>
</dbReference>
<evidence type="ECO:0000259" key="5">
    <source>
        <dbReference type="PROSITE" id="PS51379"/>
    </source>
</evidence>
<organism evidence="6 7">
    <name type="scientific">Methanomethylovorans hollandica (strain DSM 15978 / NBRC 107637 / DMS1)</name>
    <dbReference type="NCBI Taxonomy" id="867904"/>
    <lineage>
        <taxon>Archaea</taxon>
        <taxon>Methanobacteriati</taxon>
        <taxon>Methanobacteriota</taxon>
        <taxon>Stenosarchaea group</taxon>
        <taxon>Methanomicrobia</taxon>
        <taxon>Methanosarcinales</taxon>
        <taxon>Methanosarcinaceae</taxon>
        <taxon>Methanomethylovorans</taxon>
    </lineage>
</organism>